<evidence type="ECO:0000256" key="7">
    <source>
        <dbReference type="ARBA" id="ARBA00022989"/>
    </source>
</evidence>
<evidence type="ECO:0000256" key="12">
    <source>
        <dbReference type="ARBA" id="ARBA00023224"/>
    </source>
</evidence>
<dbReference type="InterPro" id="IPR036179">
    <property type="entry name" value="Ig-like_dom_sf"/>
</dbReference>
<evidence type="ECO:0000313" key="20">
    <source>
        <dbReference type="Ensembl" id="ENSELUP00000044564.2"/>
    </source>
</evidence>
<feature type="region of interest" description="Disordered" evidence="14">
    <location>
        <begin position="920"/>
        <end position="960"/>
    </location>
</feature>
<keyword evidence="12" id="KW-0807">Transducer</keyword>
<keyword evidence="7 15" id="KW-1133">Transmembrane helix</keyword>
<evidence type="ECO:0000256" key="3">
    <source>
        <dbReference type="ARBA" id="ARBA00022614"/>
    </source>
</evidence>
<dbReference type="Bgee" id="ENSELUG00000000643">
    <property type="expression patterns" value="Expressed in embryo and 15 other cell types or tissues"/>
</dbReference>
<evidence type="ECO:0000256" key="9">
    <source>
        <dbReference type="ARBA" id="ARBA00023136"/>
    </source>
</evidence>
<keyword evidence="3" id="KW-0433">Leucine-rich repeat</keyword>
<dbReference type="Gene3D" id="2.60.40.10">
    <property type="entry name" value="Immunoglobulins"/>
    <property type="match status" value="1"/>
</dbReference>
<dbReference type="PANTHER" id="PTHR45930:SF2">
    <property type="entry name" value="ADHESION G PROTEIN-COUPLED RECEPTOR A3"/>
    <property type="match status" value="1"/>
</dbReference>
<evidence type="ECO:0000256" key="10">
    <source>
        <dbReference type="ARBA" id="ARBA00023157"/>
    </source>
</evidence>
<dbReference type="SUPFAM" id="SSF52058">
    <property type="entry name" value="L domain-like"/>
    <property type="match status" value="1"/>
</dbReference>
<dbReference type="InterPro" id="IPR003599">
    <property type="entry name" value="Ig_sub"/>
</dbReference>
<evidence type="ECO:0000256" key="8">
    <source>
        <dbReference type="ARBA" id="ARBA00023040"/>
    </source>
</evidence>
<dbReference type="InterPro" id="IPR017981">
    <property type="entry name" value="GPCR_2-like_7TM"/>
</dbReference>
<dbReference type="InterPro" id="IPR032675">
    <property type="entry name" value="LRR_dom_sf"/>
</dbReference>
<evidence type="ECO:0000256" key="14">
    <source>
        <dbReference type="SAM" id="MobiDB-lite"/>
    </source>
</evidence>
<feature type="transmembrane region" description="Helical" evidence="15">
    <location>
        <begin position="536"/>
        <end position="557"/>
    </location>
</feature>
<dbReference type="SMART" id="SM00082">
    <property type="entry name" value="LRRCT"/>
    <property type="match status" value="1"/>
</dbReference>
<feature type="domain" description="G-protein coupled receptors family 2 profile 1" evidence="17">
    <location>
        <begin position="312"/>
        <end position="407"/>
    </location>
</feature>
<feature type="transmembrane region" description="Helical" evidence="15">
    <location>
        <begin position="803"/>
        <end position="822"/>
    </location>
</feature>
<dbReference type="InterPro" id="IPR000832">
    <property type="entry name" value="GPCR_2_secretin-like"/>
</dbReference>
<dbReference type="PROSITE" id="PS51450">
    <property type="entry name" value="LRR"/>
    <property type="match status" value="1"/>
</dbReference>
<evidence type="ECO:0000256" key="13">
    <source>
        <dbReference type="ARBA" id="ARBA00023319"/>
    </source>
</evidence>
<feature type="signal peptide" evidence="16">
    <location>
        <begin position="1"/>
        <end position="23"/>
    </location>
</feature>
<keyword evidence="9 15" id="KW-0472">Membrane</keyword>
<evidence type="ECO:0000256" key="16">
    <source>
        <dbReference type="SAM" id="SignalP"/>
    </source>
</evidence>
<dbReference type="InterPro" id="IPR000483">
    <property type="entry name" value="Cys-rich_flank_reg_C"/>
</dbReference>
<protein>
    <recommendedName>
        <fullName evidence="22">Adhesion G protein-coupled receptor A3</fullName>
    </recommendedName>
</protein>
<keyword evidence="5 16" id="KW-0732">Signal</keyword>
<keyword evidence="11" id="KW-0675">Receptor</keyword>
<dbReference type="GeneTree" id="ENSGT00940000157235"/>
<dbReference type="InterPro" id="IPR001611">
    <property type="entry name" value="Leu-rich_rpt"/>
</dbReference>
<feature type="transmembrane region" description="Helical" evidence="15">
    <location>
        <begin position="651"/>
        <end position="671"/>
    </location>
</feature>
<dbReference type="Gene3D" id="3.80.10.10">
    <property type="entry name" value="Ribonuclease Inhibitor"/>
    <property type="match status" value="1"/>
</dbReference>
<reference evidence="20" key="3">
    <citation type="submission" date="2025-08" db="UniProtKB">
        <authorList>
            <consortium name="Ensembl"/>
        </authorList>
    </citation>
    <scope>IDENTIFICATION</scope>
</reference>
<keyword evidence="13" id="KW-0393">Immunoglobulin domain</keyword>
<dbReference type="SUPFAM" id="SSF48726">
    <property type="entry name" value="Immunoglobulin"/>
    <property type="match status" value="1"/>
</dbReference>
<dbReference type="Gene3D" id="1.20.1070.10">
    <property type="entry name" value="Rhodopsin 7-helix transmembrane proteins"/>
    <property type="match status" value="1"/>
</dbReference>
<reference evidence="20" key="2">
    <citation type="submission" date="2020-02" db="EMBL/GenBank/DDBJ databases">
        <title>Esox lucius (northern pike) genome, fEsoLuc1, primary haplotype.</title>
        <authorList>
            <person name="Myers G."/>
            <person name="Karagic N."/>
            <person name="Meyer A."/>
            <person name="Pippel M."/>
            <person name="Reichard M."/>
            <person name="Winkler S."/>
            <person name="Tracey A."/>
            <person name="Sims Y."/>
            <person name="Howe K."/>
            <person name="Rhie A."/>
            <person name="Formenti G."/>
            <person name="Durbin R."/>
            <person name="Fedrigo O."/>
            <person name="Jarvis E.D."/>
        </authorList>
    </citation>
    <scope>NUCLEOTIDE SEQUENCE [LARGE SCALE GENOMIC DNA]</scope>
</reference>
<dbReference type="Proteomes" id="UP000265140">
    <property type="component" value="Chromosome 24"/>
</dbReference>
<name>A0A6Q2WSC8_ESOLU</name>
<feature type="domain" description="Ig-like" evidence="19">
    <location>
        <begin position="231"/>
        <end position="329"/>
    </location>
</feature>
<feature type="transmembrane region" description="Helical" evidence="15">
    <location>
        <begin position="602"/>
        <end position="625"/>
    </location>
</feature>
<comment type="subcellular location">
    <subcellularLocation>
        <location evidence="1">Membrane</location>
        <topology evidence="1">Multi-pass membrane protein</topology>
    </subcellularLocation>
</comment>
<dbReference type="SMART" id="SM00409">
    <property type="entry name" value="IG"/>
    <property type="match status" value="1"/>
</dbReference>
<keyword evidence="8" id="KW-0297">G-protein coupled receptor</keyword>
<evidence type="ECO:0000259" key="19">
    <source>
        <dbReference type="PROSITE" id="PS50835"/>
    </source>
</evidence>
<accession>A0A6Q2WSC8</accession>
<evidence type="ECO:0008006" key="22">
    <source>
        <dbReference type="Google" id="ProtNLM"/>
    </source>
</evidence>
<dbReference type="Pfam" id="PF00002">
    <property type="entry name" value="7tm_2"/>
    <property type="match status" value="1"/>
</dbReference>
<feature type="region of interest" description="Disordered" evidence="14">
    <location>
        <begin position="865"/>
        <end position="900"/>
    </location>
</feature>
<feature type="domain" description="G-protein coupled receptors family 2 profile 2" evidence="18">
    <location>
        <begin position="533"/>
        <end position="828"/>
    </location>
</feature>
<dbReference type="SMART" id="SM00369">
    <property type="entry name" value="LRR_TYP"/>
    <property type="match status" value="4"/>
</dbReference>
<feature type="chain" id="PRO_5044267839" description="Adhesion G protein-coupled receptor A3" evidence="16">
    <location>
        <begin position="24"/>
        <end position="960"/>
    </location>
</feature>
<evidence type="ECO:0000259" key="17">
    <source>
        <dbReference type="PROSITE" id="PS50227"/>
    </source>
</evidence>
<keyword evidence="10" id="KW-1015">Disulfide bond</keyword>
<dbReference type="InterPro" id="IPR001879">
    <property type="entry name" value="GPCR_2_extracellular_dom"/>
</dbReference>
<organism evidence="20 21">
    <name type="scientific">Esox lucius</name>
    <name type="common">Northern pike</name>
    <dbReference type="NCBI Taxonomy" id="8010"/>
    <lineage>
        <taxon>Eukaryota</taxon>
        <taxon>Metazoa</taxon>
        <taxon>Chordata</taxon>
        <taxon>Craniata</taxon>
        <taxon>Vertebrata</taxon>
        <taxon>Euteleostomi</taxon>
        <taxon>Actinopterygii</taxon>
        <taxon>Neopterygii</taxon>
        <taxon>Teleostei</taxon>
        <taxon>Protacanthopterygii</taxon>
        <taxon>Esociformes</taxon>
        <taxon>Esocidae</taxon>
        <taxon>Esox</taxon>
    </lineage>
</organism>
<dbReference type="PANTHER" id="PTHR45930">
    <property type="entry name" value="G-PROTEIN COUPLED RECEPTOR 124-LIKE PROTEIN"/>
    <property type="match status" value="1"/>
</dbReference>
<keyword evidence="4 15" id="KW-0812">Transmembrane</keyword>
<dbReference type="GO" id="GO:0009897">
    <property type="term" value="C:external side of plasma membrane"/>
    <property type="evidence" value="ECO:0007669"/>
    <property type="project" value="TreeGrafter"/>
</dbReference>
<evidence type="ECO:0000256" key="6">
    <source>
        <dbReference type="ARBA" id="ARBA00022737"/>
    </source>
</evidence>
<feature type="transmembrane region" description="Helical" evidence="15">
    <location>
        <begin position="691"/>
        <end position="714"/>
    </location>
</feature>
<evidence type="ECO:0000256" key="4">
    <source>
        <dbReference type="ARBA" id="ARBA00022692"/>
    </source>
</evidence>
<evidence type="ECO:0000256" key="5">
    <source>
        <dbReference type="ARBA" id="ARBA00022729"/>
    </source>
</evidence>
<evidence type="ECO:0000256" key="1">
    <source>
        <dbReference type="ARBA" id="ARBA00004141"/>
    </source>
</evidence>
<comment type="similarity">
    <text evidence="2">Belongs to the G-protein coupled receptor 2 family. Adhesion G-protein coupled receptor (ADGR) subfamily.</text>
</comment>
<dbReference type="InterPro" id="IPR007110">
    <property type="entry name" value="Ig-like_dom"/>
</dbReference>
<reference evidence="21" key="1">
    <citation type="journal article" date="2014" name="PLoS ONE">
        <title>The genome and linkage map of the northern pike (Esox lucius): conserved synteny revealed between the salmonid sister group and the Neoteleostei.</title>
        <authorList>
            <person name="Rondeau E.B."/>
            <person name="Minkley D.R."/>
            <person name="Leong J.S."/>
            <person name="Messmer A.M."/>
            <person name="Jantzen J.R."/>
            <person name="von Schalburg K.R."/>
            <person name="Lemon C."/>
            <person name="Bird N.H."/>
            <person name="Koop B.F."/>
        </authorList>
    </citation>
    <scope>NUCLEOTIDE SEQUENCE</scope>
</reference>
<dbReference type="Pfam" id="PF13855">
    <property type="entry name" value="LRR_8"/>
    <property type="match status" value="1"/>
</dbReference>
<dbReference type="GO" id="GO:0004930">
    <property type="term" value="F:G protein-coupled receptor activity"/>
    <property type="evidence" value="ECO:0007669"/>
    <property type="project" value="UniProtKB-KW"/>
</dbReference>
<feature type="compositionally biased region" description="Polar residues" evidence="14">
    <location>
        <begin position="879"/>
        <end position="900"/>
    </location>
</feature>
<dbReference type="InterPro" id="IPR036445">
    <property type="entry name" value="GPCR_2_extracell_dom_sf"/>
</dbReference>
<keyword evidence="21" id="KW-1185">Reference proteome</keyword>
<evidence type="ECO:0000256" key="15">
    <source>
        <dbReference type="SAM" id="Phobius"/>
    </source>
</evidence>
<evidence type="ECO:0000259" key="18">
    <source>
        <dbReference type="PROSITE" id="PS50261"/>
    </source>
</evidence>
<sequence length="960" mass="105208">MRVKAVDLFQLLLILLLGGDGSAVLSDCKTYDERSKSAGKSTPSVATADRKVVCSNMELHQVLPPDSFHNRTVTLILSNNKIQELRNGSFIGLSTLERLDIRNNIISRVEPGAFLGLPSLKRLDLSNNRIGCLNVDIFKGLTSLVRLYLSGNMFSSLAQGTFDSLGALKTLEFQTPYLLCDCNLRWLLHWIKDNNVGVKDTSCSYPRSLLGQHITSINPELLTCDAPLELPSFQLTPSQRQIVFQGDSLPFQCQASFVAEDMQVLWYQDGRMVEPDAAQGIFIEKSMVQNCSLIASALTISNIQPGSTGNWECRVRTSRGNTTRTVHIVVLESSAKYCPPDRVSNNKGDFRWPRTLAGITAYLPCNKLASGAGIYSGSLIDERRAWRRCDRGGLWAEDDYSRCQYQKDVTRVLYIINQMPLNMTNAVITARQLLVYTVEAANFSDKMDVIFVAEMIEKFGKFAEKYKELGDVMVDISSNLMLADERVLWMAQREARACSRIVECLQRIAVHRLTSGAQDLTGVEYFSPSIVPLHPVIYVTAIVLLLCLLTIIVSYIYHHRSVRISRKFWHMLVNLCLHIFLTCGVFVGGINQTRYASVCQAVGIVLHYSTLATALWVGVTARNIYKQVTRKAKRYEELDEPPPPPRPMLRFYLIGGGIPIIVCGITAAANIKNYGSRINAPYCWMAWEPSLGAFYGPVSFIVFVDCMYFLSILLQLRRHPERRYELKEPAEEQQRLAGDTPAALLHVASLSTVSAPHAVSLSALENEHTFAAQLLGAAATLGLYAALWVFGALSVSQERPADLAFSCLFGVAALALGGFLTAHHCVNRQDLRRHWAQTCCRGRRAYSAQEDALLPLAGASTASAAGSVGRSNGEAAKSVHSSGESSCTNRSAPSLRSPAQGSKLTNLHAEAGGGGVLGNGVVGGVGRESTGTSVGAGGEGEKSSTSANIKTGLWKHETTV</sequence>
<evidence type="ECO:0000313" key="21">
    <source>
        <dbReference type="Proteomes" id="UP000265140"/>
    </source>
</evidence>
<dbReference type="PROSITE" id="PS50835">
    <property type="entry name" value="IG_LIKE"/>
    <property type="match status" value="1"/>
</dbReference>
<dbReference type="PROSITE" id="PS50261">
    <property type="entry name" value="G_PROTEIN_RECEP_F2_4"/>
    <property type="match status" value="1"/>
</dbReference>
<feature type="transmembrane region" description="Helical" evidence="15">
    <location>
        <begin position="770"/>
        <end position="791"/>
    </location>
</feature>
<dbReference type="GO" id="GO:0007166">
    <property type="term" value="P:cell surface receptor signaling pathway"/>
    <property type="evidence" value="ECO:0007669"/>
    <property type="project" value="InterPro"/>
</dbReference>
<dbReference type="SUPFAM" id="SSF111418">
    <property type="entry name" value="Hormone receptor domain"/>
    <property type="match status" value="1"/>
</dbReference>
<dbReference type="InterPro" id="IPR003591">
    <property type="entry name" value="Leu-rich_rpt_typical-subtyp"/>
</dbReference>
<dbReference type="Pfam" id="PF26588">
    <property type="entry name" value="GAIN_ADGRA3"/>
    <property type="match status" value="1"/>
</dbReference>
<dbReference type="Gene3D" id="4.10.1240.10">
    <property type="entry name" value="GPCR, family 2, extracellular hormone receptor domain"/>
    <property type="match status" value="1"/>
</dbReference>
<feature type="transmembrane region" description="Helical" evidence="15">
    <location>
        <begin position="569"/>
        <end position="590"/>
    </location>
</feature>
<dbReference type="InterPro" id="IPR058808">
    <property type="entry name" value="GAIN_ADGRA2/3"/>
</dbReference>
<keyword evidence="6" id="KW-0677">Repeat</keyword>
<dbReference type="FunFam" id="3.80.10.10:FF:000287">
    <property type="entry name" value="adhesion G protein-coupled receptor A3"/>
    <property type="match status" value="1"/>
</dbReference>
<dbReference type="PROSITE" id="PS50227">
    <property type="entry name" value="G_PROTEIN_RECEP_F2_3"/>
    <property type="match status" value="1"/>
</dbReference>
<evidence type="ECO:0000256" key="11">
    <source>
        <dbReference type="ARBA" id="ARBA00023170"/>
    </source>
</evidence>
<dbReference type="Ensembl" id="ENSELUT00000081574.2">
    <property type="protein sequence ID" value="ENSELUP00000044564.2"/>
    <property type="gene ID" value="ENSELUG00000000643.3"/>
</dbReference>
<evidence type="ECO:0000256" key="2">
    <source>
        <dbReference type="ARBA" id="ARBA00007343"/>
    </source>
</evidence>
<dbReference type="InterPro" id="IPR051963">
    <property type="entry name" value="Adhesion_GPCR_A"/>
</dbReference>
<proteinExistence type="inferred from homology"/>
<dbReference type="InterPro" id="IPR013783">
    <property type="entry name" value="Ig-like_fold"/>
</dbReference>
<dbReference type="AlphaFoldDB" id="A0A6Q2WSC8"/>
<dbReference type="Pfam" id="PF13895">
    <property type="entry name" value="Ig_2"/>
    <property type="match status" value="1"/>
</dbReference>
<gene>
    <name evidence="20" type="primary">ADGRA3</name>
</gene>
<reference evidence="20" key="4">
    <citation type="submission" date="2025-09" db="UniProtKB">
        <authorList>
            <consortium name="Ensembl"/>
        </authorList>
    </citation>
    <scope>IDENTIFICATION</scope>
</reference>